<dbReference type="Pfam" id="PF00775">
    <property type="entry name" value="Dioxygenase_C"/>
    <property type="match status" value="1"/>
</dbReference>
<dbReference type="InterPro" id="IPR050770">
    <property type="entry name" value="Intradiol_RC_Dioxygenase"/>
</dbReference>
<evidence type="ECO:0000313" key="7">
    <source>
        <dbReference type="Proteomes" id="UP000440096"/>
    </source>
</evidence>
<evidence type="ECO:0000256" key="1">
    <source>
        <dbReference type="ARBA" id="ARBA00007825"/>
    </source>
</evidence>
<evidence type="ECO:0000259" key="5">
    <source>
        <dbReference type="Pfam" id="PF12391"/>
    </source>
</evidence>
<dbReference type="Pfam" id="PF12391">
    <property type="entry name" value="PCDO_beta_N"/>
    <property type="match status" value="1"/>
</dbReference>
<reference evidence="6 7" key="1">
    <citation type="submission" date="2019-11" db="EMBL/GenBank/DDBJ databases">
        <title>Draft genome of Amycolatopsis RM579.</title>
        <authorList>
            <person name="Duangmal K."/>
            <person name="Mingma R."/>
        </authorList>
    </citation>
    <scope>NUCLEOTIDE SEQUENCE [LARGE SCALE GENOMIC DNA]</scope>
    <source>
        <strain evidence="6 7">RM579</strain>
    </source>
</reference>
<evidence type="ECO:0000313" key="6">
    <source>
        <dbReference type="EMBL" id="MTD52467.1"/>
    </source>
</evidence>
<sequence>MTSAEAVDCNPPYLHPEYKNTILRSPRRPLIELPDEWFHHVRGPAFGRIPVRPGDNDLTKQHAGRPIGQFIVLSGRVLDSRLRPVPNTLVEIWQANGAGRYVDKADPGLLPLDPNFTGAGRTLTDADGRYRFRTIRPGAYPAKKRGLYRPAHIHFSLFGPDVQSRIVTQCYFEGDPLIAYDPIAQAIPDPRGIDRLTARLDWEGTEPGDVDAALSYEWDIVLRGLAMTPSELVR</sequence>
<dbReference type="EMBL" id="WMBA01000001">
    <property type="protein sequence ID" value="MTD52467.1"/>
    <property type="molecule type" value="Genomic_DNA"/>
</dbReference>
<dbReference type="InterPro" id="IPR000627">
    <property type="entry name" value="Intradiol_dOase_C"/>
</dbReference>
<organism evidence="6 7">
    <name type="scientific">Amycolatopsis pithecellobii</name>
    <dbReference type="NCBI Taxonomy" id="664692"/>
    <lineage>
        <taxon>Bacteria</taxon>
        <taxon>Bacillati</taxon>
        <taxon>Actinomycetota</taxon>
        <taxon>Actinomycetes</taxon>
        <taxon>Pseudonocardiales</taxon>
        <taxon>Pseudonocardiaceae</taxon>
        <taxon>Amycolatopsis</taxon>
    </lineage>
</organism>
<dbReference type="InterPro" id="IPR015889">
    <property type="entry name" value="Intradiol_dOase_core"/>
</dbReference>
<proteinExistence type="inferred from homology"/>
<dbReference type="SUPFAM" id="SSF49482">
    <property type="entry name" value="Aromatic compound dioxygenase"/>
    <property type="match status" value="1"/>
</dbReference>
<dbReference type="AlphaFoldDB" id="A0A6N7YHU4"/>
<dbReference type="InterPro" id="IPR024756">
    <property type="entry name" value="PCDO_beta_N"/>
</dbReference>
<dbReference type="GO" id="GO:0008199">
    <property type="term" value="F:ferric iron binding"/>
    <property type="evidence" value="ECO:0007669"/>
    <property type="project" value="InterPro"/>
</dbReference>
<dbReference type="Gene3D" id="2.60.130.10">
    <property type="entry name" value="Aromatic compound dioxygenase"/>
    <property type="match status" value="1"/>
</dbReference>
<feature type="domain" description="Intradiol ring-cleavage dioxygenases" evidence="4">
    <location>
        <begin position="42"/>
        <end position="224"/>
    </location>
</feature>
<name>A0A6N7YHU4_9PSEU</name>
<gene>
    <name evidence="6" type="ORF">GKO32_00485</name>
</gene>
<keyword evidence="7" id="KW-1185">Reference proteome</keyword>
<keyword evidence="2 6" id="KW-0223">Dioxygenase</keyword>
<protein>
    <submittedName>
        <fullName evidence="6">Protocatechuate 3,4-dioxygenase subunit beta</fullName>
    </submittedName>
</protein>
<dbReference type="PANTHER" id="PTHR33711:SF10">
    <property type="entry name" value="INTRADIOL RING-CLEAVAGE DIOXYGENASES DOMAIN-CONTAINING PROTEIN"/>
    <property type="match status" value="1"/>
</dbReference>
<feature type="domain" description="Protocatechuate 3,4-dioxygenase beta subunit N-terminal" evidence="5">
    <location>
        <begin position="11"/>
        <end position="34"/>
    </location>
</feature>
<evidence type="ECO:0000256" key="3">
    <source>
        <dbReference type="ARBA" id="ARBA00023002"/>
    </source>
</evidence>
<evidence type="ECO:0000256" key="2">
    <source>
        <dbReference type="ARBA" id="ARBA00022964"/>
    </source>
</evidence>
<accession>A0A6N7YHU4</accession>
<comment type="similarity">
    <text evidence="1">Belongs to the intradiol ring-cleavage dioxygenase family.</text>
</comment>
<comment type="caution">
    <text evidence="6">The sequence shown here is derived from an EMBL/GenBank/DDBJ whole genome shotgun (WGS) entry which is preliminary data.</text>
</comment>
<dbReference type="OrthoDB" id="9805815at2"/>
<dbReference type="RefSeq" id="WP_154754727.1">
    <property type="nucleotide sequence ID" value="NZ_WMBA01000001.1"/>
</dbReference>
<dbReference type="Proteomes" id="UP000440096">
    <property type="component" value="Unassembled WGS sequence"/>
</dbReference>
<evidence type="ECO:0000259" key="4">
    <source>
        <dbReference type="Pfam" id="PF00775"/>
    </source>
</evidence>
<keyword evidence="3" id="KW-0560">Oxidoreductase</keyword>
<dbReference type="GO" id="GO:0016702">
    <property type="term" value="F:oxidoreductase activity, acting on single donors with incorporation of molecular oxygen, incorporation of two atoms of oxygen"/>
    <property type="evidence" value="ECO:0007669"/>
    <property type="project" value="InterPro"/>
</dbReference>
<dbReference type="PANTHER" id="PTHR33711">
    <property type="entry name" value="DIOXYGENASE, PUTATIVE (AFU_ORTHOLOGUE AFUA_2G02910)-RELATED"/>
    <property type="match status" value="1"/>
</dbReference>